<keyword evidence="7" id="KW-1185">Reference proteome</keyword>
<proteinExistence type="predicted"/>
<dbReference type="SUPFAM" id="SSF56436">
    <property type="entry name" value="C-type lectin-like"/>
    <property type="match status" value="2"/>
</dbReference>
<dbReference type="InterPro" id="IPR016186">
    <property type="entry name" value="C-type_lectin-like/link_sf"/>
</dbReference>
<dbReference type="PANTHER" id="PTHR22991:SF41">
    <property type="entry name" value="CUB DOMAIN-CONTAINING PROTEIN-RELATED"/>
    <property type="match status" value="1"/>
</dbReference>
<evidence type="ECO:0000256" key="1">
    <source>
        <dbReference type="ARBA" id="ARBA00023157"/>
    </source>
</evidence>
<accession>A0AAV5WI42</accession>
<dbReference type="InterPro" id="IPR035914">
    <property type="entry name" value="Sperma_CUB_dom_sf"/>
</dbReference>
<feature type="domain" description="C-type lectin" evidence="5">
    <location>
        <begin position="159"/>
        <end position="278"/>
    </location>
</feature>
<dbReference type="InterPro" id="IPR050976">
    <property type="entry name" value="Snaclec"/>
</dbReference>
<feature type="disulfide bond" evidence="2">
    <location>
        <begin position="307"/>
        <end position="334"/>
    </location>
</feature>
<dbReference type="CDD" id="cd00037">
    <property type="entry name" value="CLECT"/>
    <property type="match status" value="2"/>
</dbReference>
<dbReference type="Proteomes" id="UP001432322">
    <property type="component" value="Unassembled WGS sequence"/>
</dbReference>
<dbReference type="Pfam" id="PF00431">
    <property type="entry name" value="CUB"/>
    <property type="match status" value="1"/>
</dbReference>
<dbReference type="EMBL" id="BTSY01000005">
    <property type="protein sequence ID" value="GMT29577.1"/>
    <property type="molecule type" value="Genomic_DNA"/>
</dbReference>
<evidence type="ECO:0000313" key="7">
    <source>
        <dbReference type="Proteomes" id="UP001432322"/>
    </source>
</evidence>
<evidence type="ECO:0000256" key="2">
    <source>
        <dbReference type="PROSITE-ProRule" id="PRU00059"/>
    </source>
</evidence>
<organism evidence="6 7">
    <name type="scientific">Pristionchus fissidentatus</name>
    <dbReference type="NCBI Taxonomy" id="1538716"/>
    <lineage>
        <taxon>Eukaryota</taxon>
        <taxon>Metazoa</taxon>
        <taxon>Ecdysozoa</taxon>
        <taxon>Nematoda</taxon>
        <taxon>Chromadorea</taxon>
        <taxon>Rhabditida</taxon>
        <taxon>Rhabditina</taxon>
        <taxon>Diplogasteromorpha</taxon>
        <taxon>Diplogasteroidea</taxon>
        <taxon>Neodiplogasteridae</taxon>
        <taxon>Pristionchus</taxon>
    </lineage>
</organism>
<dbReference type="Pfam" id="PF00059">
    <property type="entry name" value="Lectin_C"/>
    <property type="match status" value="2"/>
</dbReference>
<evidence type="ECO:0000259" key="5">
    <source>
        <dbReference type="PROSITE" id="PS50041"/>
    </source>
</evidence>
<evidence type="ECO:0000313" key="6">
    <source>
        <dbReference type="EMBL" id="GMT29577.1"/>
    </source>
</evidence>
<feature type="domain" description="C-type lectin" evidence="5">
    <location>
        <begin position="26"/>
        <end position="141"/>
    </location>
</feature>
<comment type="caution">
    <text evidence="2">Lacks conserved residue(s) required for the propagation of feature annotation.</text>
</comment>
<gene>
    <name evidence="6" type="ORF">PFISCL1PPCAC_20874</name>
</gene>
<keyword evidence="1 2" id="KW-1015">Disulfide bond</keyword>
<name>A0AAV5WI42_9BILA</name>
<dbReference type="SMART" id="SM00042">
    <property type="entry name" value="CUB"/>
    <property type="match status" value="1"/>
</dbReference>
<dbReference type="PANTHER" id="PTHR22991">
    <property type="entry name" value="PROTEIN CBG13490"/>
    <property type="match status" value="1"/>
</dbReference>
<sequence>SSCLFVCLLLTLTEASPCPDGYKQVNGGDCFRVGLNEISSFDDAEADCNADGGMLASIHNPEENAAARDMECYYSVHQKLIGIRCVGIDCKWTDGTPLDYFHFAYDDAPIDNGQERCYSISDYDGMWYKTSLMPTEGRACWMCRIKAKTITCNANEVEYKGGCVFVQTTPANQSVAENSCPGQGGHLISIHSDFENSFYQSLASSAGITGSIYLGGKQYSDKDLSWLDQTFYDYHHFTPPFPNSAFGDCVQMMLSNEFGTLGQWTNVDCITKLPYICYRDGTVMPTTPVRLTTTTTTSIQPLASPNCPSVQYFNKAGKIYSPNFPLSIPAQQRCEYVISTDRGTLAHIKFPVYDCESGTKLTVYDGLDSEDPLLYFTSTAPNPSRLYAATSNIIKLVFEPTDNSSPVGTGWEAEFFPF</sequence>
<dbReference type="InterPro" id="IPR001304">
    <property type="entry name" value="C-type_lectin-like"/>
</dbReference>
<dbReference type="AlphaFoldDB" id="A0AAV5WI42"/>
<evidence type="ECO:0000256" key="3">
    <source>
        <dbReference type="SAM" id="SignalP"/>
    </source>
</evidence>
<protein>
    <recommendedName>
        <fullName evidence="8">CUB domain-containing protein</fullName>
    </recommendedName>
</protein>
<dbReference type="PROSITE" id="PS50041">
    <property type="entry name" value="C_TYPE_LECTIN_2"/>
    <property type="match status" value="2"/>
</dbReference>
<evidence type="ECO:0000259" key="4">
    <source>
        <dbReference type="PROSITE" id="PS01180"/>
    </source>
</evidence>
<dbReference type="SMART" id="SM00034">
    <property type="entry name" value="CLECT"/>
    <property type="match status" value="2"/>
</dbReference>
<keyword evidence="3" id="KW-0732">Signal</keyword>
<comment type="caution">
    <text evidence="6">The sequence shown here is derived from an EMBL/GenBank/DDBJ whole genome shotgun (WGS) entry which is preliminary data.</text>
</comment>
<dbReference type="InterPro" id="IPR000859">
    <property type="entry name" value="CUB_dom"/>
</dbReference>
<evidence type="ECO:0008006" key="8">
    <source>
        <dbReference type="Google" id="ProtNLM"/>
    </source>
</evidence>
<dbReference type="PROSITE" id="PS01180">
    <property type="entry name" value="CUB"/>
    <property type="match status" value="1"/>
</dbReference>
<dbReference type="Gene3D" id="3.10.100.10">
    <property type="entry name" value="Mannose-Binding Protein A, subunit A"/>
    <property type="match status" value="2"/>
</dbReference>
<reference evidence="6" key="1">
    <citation type="submission" date="2023-10" db="EMBL/GenBank/DDBJ databases">
        <title>Genome assembly of Pristionchus species.</title>
        <authorList>
            <person name="Yoshida K."/>
            <person name="Sommer R.J."/>
        </authorList>
    </citation>
    <scope>NUCLEOTIDE SEQUENCE</scope>
    <source>
        <strain evidence="6">RS5133</strain>
    </source>
</reference>
<feature type="non-terminal residue" evidence="6">
    <location>
        <position position="1"/>
    </location>
</feature>
<dbReference type="SUPFAM" id="SSF49854">
    <property type="entry name" value="Spermadhesin, CUB domain"/>
    <property type="match status" value="1"/>
</dbReference>
<feature type="signal peptide" evidence="3">
    <location>
        <begin position="1"/>
        <end position="15"/>
    </location>
</feature>
<dbReference type="CDD" id="cd00041">
    <property type="entry name" value="CUB"/>
    <property type="match status" value="1"/>
</dbReference>
<dbReference type="InterPro" id="IPR016187">
    <property type="entry name" value="CTDL_fold"/>
</dbReference>
<feature type="chain" id="PRO_5043675012" description="CUB domain-containing protein" evidence="3">
    <location>
        <begin position="16"/>
        <end position="418"/>
    </location>
</feature>
<dbReference type="Gene3D" id="2.60.120.290">
    <property type="entry name" value="Spermadhesin, CUB domain"/>
    <property type="match status" value="1"/>
</dbReference>
<feature type="domain" description="CUB" evidence="4">
    <location>
        <begin position="307"/>
        <end position="418"/>
    </location>
</feature>